<keyword evidence="3" id="KW-1185">Reference proteome</keyword>
<organism evidence="2 3">
    <name type="scientific">Thalassospira xianhensis MCCC 1A02616</name>
    <dbReference type="NCBI Taxonomy" id="1177929"/>
    <lineage>
        <taxon>Bacteria</taxon>
        <taxon>Pseudomonadati</taxon>
        <taxon>Pseudomonadota</taxon>
        <taxon>Alphaproteobacteria</taxon>
        <taxon>Rhodospirillales</taxon>
        <taxon>Thalassospiraceae</taxon>
        <taxon>Thalassospira</taxon>
    </lineage>
</organism>
<name>A0A367UJA0_9PROT</name>
<proteinExistence type="predicted"/>
<gene>
    <name evidence="2" type="ORF">TH5_01255</name>
</gene>
<sequence>MAHAWIISNSPYIVGFNLTQAEEILLIHALNVVTSDSHGKSDPQLVQFERWFFEEGKGVSEQAIARINSLLKAVGKDKLEFHPFPSGSEPYMKRRGEDKCEERRVLRSRLKGIEVDLLLAEARDKHQCLNHDNPISEHDWEVQKDFFRSYYDRHGLKDFSHDNSLTDGERKRRMAALANATKQSASTTNKQTHNKTDVPPGMGEQPIVANDDALKYMHSDALANAQPFGPPTGEALAEIEAARQKRSSNAPSESAHGTKASKPGPAVDVLLRIEQILMTINASLGGIHNEIATLNQRMSSVEQSQAEIRHIAGYQK</sequence>
<dbReference type="EMBL" id="JPWA01000001">
    <property type="protein sequence ID" value="RCK07723.1"/>
    <property type="molecule type" value="Genomic_DNA"/>
</dbReference>
<accession>A0A367UJA0</accession>
<feature type="region of interest" description="Disordered" evidence="1">
    <location>
        <begin position="240"/>
        <end position="263"/>
    </location>
</feature>
<protein>
    <submittedName>
        <fullName evidence="2">Uncharacterized protein</fullName>
    </submittedName>
</protein>
<evidence type="ECO:0000313" key="2">
    <source>
        <dbReference type="EMBL" id="RCK07723.1"/>
    </source>
</evidence>
<evidence type="ECO:0000313" key="3">
    <source>
        <dbReference type="Proteomes" id="UP000252419"/>
    </source>
</evidence>
<reference evidence="2 3" key="1">
    <citation type="submission" date="2014-07" db="EMBL/GenBank/DDBJ databases">
        <title>Draft genome sequence of Thalassospira xianhensis P-4 (MCCC 1A02616).</title>
        <authorList>
            <person name="Lai Q."/>
            <person name="Shao Z."/>
        </authorList>
    </citation>
    <scope>NUCLEOTIDE SEQUENCE [LARGE SCALE GENOMIC DNA]</scope>
    <source>
        <strain evidence="2 3">MCCC 1A02616</strain>
    </source>
</reference>
<dbReference type="Proteomes" id="UP000252419">
    <property type="component" value="Unassembled WGS sequence"/>
</dbReference>
<feature type="region of interest" description="Disordered" evidence="1">
    <location>
        <begin position="177"/>
        <end position="207"/>
    </location>
</feature>
<feature type="compositionally biased region" description="Polar residues" evidence="1">
    <location>
        <begin position="180"/>
        <end position="191"/>
    </location>
</feature>
<evidence type="ECO:0000256" key="1">
    <source>
        <dbReference type="SAM" id="MobiDB-lite"/>
    </source>
</evidence>
<dbReference type="AlphaFoldDB" id="A0A367UJA0"/>
<dbReference type="RefSeq" id="WP_114120252.1">
    <property type="nucleotide sequence ID" value="NZ_JPWA01000001.1"/>
</dbReference>
<comment type="caution">
    <text evidence="2">The sequence shown here is derived from an EMBL/GenBank/DDBJ whole genome shotgun (WGS) entry which is preliminary data.</text>
</comment>